<sequence length="329" mass="38477">MQFRIEMDEDTHVYSLDRLRSLNGIGCPFSFPIVLQKENGIEKNVDGLFEEMSLLKEENQSLKDKIILLTDSVAVLTERLRMQEEKDEKRLDLSGNIADIVQLLEQDRPGSDPIWKRIDLEHKITERFWRQKVEMEKLREFGDEIVSRLEDVEWGQKRTNDRLVEIETAQRGKKDEIEIPVPPMESLPPQIPVEERLVSEEECRQNSFHEIFGTKRLEKGAEIADDFDFENLRKYMDTIANSGIYGGKKALFKSWTTSLSFTRMKCEFCPDKSSYASPAVFFDHLLSKKHMATMKLKGVSKEAVKCLTNEFIKKYNEHIYNKYRQVPLL</sequence>
<dbReference type="AlphaFoldDB" id="A0AAV5V706"/>
<evidence type="ECO:0000313" key="1">
    <source>
        <dbReference type="EMBL" id="GMT15421.1"/>
    </source>
</evidence>
<comment type="caution">
    <text evidence="1">The sequence shown here is derived from an EMBL/GenBank/DDBJ whole genome shotgun (WGS) entry which is preliminary data.</text>
</comment>
<keyword evidence="2" id="KW-1185">Reference proteome</keyword>
<protein>
    <submittedName>
        <fullName evidence="1">Uncharacterized protein</fullName>
    </submittedName>
</protein>
<organism evidence="1 2">
    <name type="scientific">Pristionchus fissidentatus</name>
    <dbReference type="NCBI Taxonomy" id="1538716"/>
    <lineage>
        <taxon>Eukaryota</taxon>
        <taxon>Metazoa</taxon>
        <taxon>Ecdysozoa</taxon>
        <taxon>Nematoda</taxon>
        <taxon>Chromadorea</taxon>
        <taxon>Rhabditida</taxon>
        <taxon>Rhabditina</taxon>
        <taxon>Diplogasteromorpha</taxon>
        <taxon>Diplogasteroidea</taxon>
        <taxon>Neodiplogasteridae</taxon>
        <taxon>Pristionchus</taxon>
    </lineage>
</organism>
<reference evidence="1" key="1">
    <citation type="submission" date="2023-10" db="EMBL/GenBank/DDBJ databases">
        <title>Genome assembly of Pristionchus species.</title>
        <authorList>
            <person name="Yoshida K."/>
            <person name="Sommer R.J."/>
        </authorList>
    </citation>
    <scope>NUCLEOTIDE SEQUENCE</scope>
    <source>
        <strain evidence="1">RS5133</strain>
    </source>
</reference>
<dbReference type="Proteomes" id="UP001432322">
    <property type="component" value="Unassembled WGS sequence"/>
</dbReference>
<accession>A0AAV5V706</accession>
<evidence type="ECO:0000313" key="2">
    <source>
        <dbReference type="Proteomes" id="UP001432322"/>
    </source>
</evidence>
<gene>
    <name evidence="1" type="ORF">PFISCL1PPCAC_6718</name>
</gene>
<proteinExistence type="predicted"/>
<dbReference type="EMBL" id="BTSY01000002">
    <property type="protein sequence ID" value="GMT15421.1"/>
    <property type="molecule type" value="Genomic_DNA"/>
</dbReference>
<name>A0AAV5V706_9BILA</name>